<feature type="region of interest" description="Disordered" evidence="1">
    <location>
        <begin position="92"/>
        <end position="155"/>
    </location>
</feature>
<proteinExistence type="predicted"/>
<evidence type="ECO:0000313" key="3">
    <source>
        <dbReference type="Proteomes" id="UP000269721"/>
    </source>
</evidence>
<reference evidence="3" key="1">
    <citation type="journal article" date="2018" name="Nat. Microbiol.">
        <title>Leveraging single-cell genomics to expand the fungal tree of life.</title>
        <authorList>
            <person name="Ahrendt S.R."/>
            <person name="Quandt C.A."/>
            <person name="Ciobanu D."/>
            <person name="Clum A."/>
            <person name="Salamov A."/>
            <person name="Andreopoulos B."/>
            <person name="Cheng J.F."/>
            <person name="Woyke T."/>
            <person name="Pelin A."/>
            <person name="Henrissat B."/>
            <person name="Reynolds N.K."/>
            <person name="Benny G.L."/>
            <person name="Smith M.E."/>
            <person name="James T.Y."/>
            <person name="Grigoriev I.V."/>
        </authorList>
    </citation>
    <scope>NUCLEOTIDE SEQUENCE [LARGE SCALE GENOMIC DNA]</scope>
</reference>
<dbReference type="EMBL" id="KZ995605">
    <property type="protein sequence ID" value="RKO90337.1"/>
    <property type="molecule type" value="Genomic_DNA"/>
</dbReference>
<organism evidence="2 3">
    <name type="scientific">Blyttiomyces helicus</name>
    <dbReference type="NCBI Taxonomy" id="388810"/>
    <lineage>
        <taxon>Eukaryota</taxon>
        <taxon>Fungi</taxon>
        <taxon>Fungi incertae sedis</taxon>
        <taxon>Chytridiomycota</taxon>
        <taxon>Chytridiomycota incertae sedis</taxon>
        <taxon>Chytridiomycetes</taxon>
        <taxon>Chytridiomycetes incertae sedis</taxon>
        <taxon>Blyttiomyces</taxon>
    </lineage>
</organism>
<gene>
    <name evidence="2" type="ORF">BDK51DRAFT_52424</name>
</gene>
<dbReference type="AlphaFoldDB" id="A0A4V1IRK1"/>
<evidence type="ECO:0000256" key="1">
    <source>
        <dbReference type="SAM" id="MobiDB-lite"/>
    </source>
</evidence>
<keyword evidence="3" id="KW-1185">Reference proteome</keyword>
<sequence>MRNPIKRSIYAEGLAQDPHPRAALHPRVREIRSLGDEGAWVPPLSPSLHSKKRPQCVAGPCGTAVGTTVCALIVADDDDAASSGVWTHLAPESLLQPTPVRPSPDGSTQPRPVPPLAPETLTPPSSPPAMPPIATANEPSSHRDPAASSNPTPPSILMDQIRQIYAFQSSPRCAFAFSPVNAHQTHILPTSTLRVSNPRPPLALAFYTANACCRVQSNTLPLLRCRGRARMSRSVAPHPV</sequence>
<name>A0A4V1IRK1_9FUNG</name>
<accession>A0A4V1IRK1</accession>
<dbReference type="Proteomes" id="UP000269721">
    <property type="component" value="Unassembled WGS sequence"/>
</dbReference>
<evidence type="ECO:0000313" key="2">
    <source>
        <dbReference type="EMBL" id="RKO90337.1"/>
    </source>
</evidence>
<protein>
    <submittedName>
        <fullName evidence="2">Uncharacterized protein</fullName>
    </submittedName>
</protein>